<keyword evidence="2" id="KW-0106">Calcium</keyword>
<keyword evidence="1" id="KW-0479">Metal-binding</keyword>
<evidence type="ECO:0000313" key="5">
    <source>
        <dbReference type="EMBL" id="KAA6335408.1"/>
    </source>
</evidence>
<feature type="region of interest" description="Disordered" evidence="3">
    <location>
        <begin position="171"/>
        <end position="239"/>
    </location>
</feature>
<feature type="compositionally biased region" description="Basic and acidic residues" evidence="3">
    <location>
        <begin position="227"/>
        <end position="239"/>
    </location>
</feature>
<dbReference type="EMBL" id="SNRW01041796">
    <property type="protein sequence ID" value="KAA6335408.1"/>
    <property type="molecule type" value="Genomic_DNA"/>
</dbReference>
<feature type="non-terminal residue" evidence="5">
    <location>
        <position position="239"/>
    </location>
</feature>
<evidence type="ECO:0000256" key="1">
    <source>
        <dbReference type="ARBA" id="ARBA00022723"/>
    </source>
</evidence>
<evidence type="ECO:0000256" key="3">
    <source>
        <dbReference type="SAM" id="MobiDB-lite"/>
    </source>
</evidence>
<feature type="non-terminal residue" evidence="5">
    <location>
        <position position="1"/>
    </location>
</feature>
<feature type="compositionally biased region" description="Basic and acidic residues" evidence="3">
    <location>
        <begin position="171"/>
        <end position="180"/>
    </location>
</feature>
<accession>A0A5J4RNX6</accession>
<dbReference type="OrthoDB" id="67700at2759"/>
<feature type="domain" description="C2" evidence="4">
    <location>
        <begin position="16"/>
        <end position="136"/>
    </location>
</feature>
<evidence type="ECO:0000313" key="6">
    <source>
        <dbReference type="Proteomes" id="UP000324800"/>
    </source>
</evidence>
<organism evidence="5 6">
    <name type="scientific">Streblomastix strix</name>
    <dbReference type="NCBI Taxonomy" id="222440"/>
    <lineage>
        <taxon>Eukaryota</taxon>
        <taxon>Metamonada</taxon>
        <taxon>Preaxostyla</taxon>
        <taxon>Oxymonadida</taxon>
        <taxon>Streblomastigidae</taxon>
        <taxon>Streblomastix</taxon>
    </lineage>
</organism>
<evidence type="ECO:0000256" key="2">
    <source>
        <dbReference type="ARBA" id="ARBA00022837"/>
    </source>
</evidence>
<dbReference type="AlphaFoldDB" id="A0A5J4RNX6"/>
<sequence>EQPTEEEPTEVKDKELVSEPAPVDEEEEKFIKGDILVEVIKATGLPASDLNGLSDPYVVLQLQGNRNNRTTVKKEELNPVWNETFILNFDPTISRDRKIIAEIYDYDRFNKNDMLGSVKIPFIDSLQNLQELVFDIQGNKDDSRMPENAGKLYLTIVYDEEEKIAEYLKAKQEAKQKEEEEKKEEEPVEEPVPEEQPEEEQAKERGGSNLQEQEQQPQEQPTEEEPTEVKDKELVSEPA</sequence>
<dbReference type="Gene3D" id="2.60.40.150">
    <property type="entry name" value="C2 domain"/>
    <property type="match status" value="1"/>
</dbReference>
<evidence type="ECO:0000259" key="4">
    <source>
        <dbReference type="PROSITE" id="PS50004"/>
    </source>
</evidence>
<proteinExistence type="predicted"/>
<dbReference type="Pfam" id="PF00168">
    <property type="entry name" value="C2"/>
    <property type="match status" value="1"/>
</dbReference>
<protein>
    <recommendedName>
        <fullName evidence="4">C2 domain-containing protein</fullName>
    </recommendedName>
</protein>
<name>A0A5J4RNX6_9EUKA</name>
<comment type="caution">
    <text evidence="5">The sequence shown here is derived from an EMBL/GenBank/DDBJ whole genome shotgun (WGS) entry which is preliminary data.</text>
</comment>
<reference evidence="5 6" key="1">
    <citation type="submission" date="2019-03" db="EMBL/GenBank/DDBJ databases">
        <title>Single cell metagenomics reveals metabolic interactions within the superorganism composed of flagellate Streblomastix strix and complex community of Bacteroidetes bacteria on its surface.</title>
        <authorList>
            <person name="Treitli S.C."/>
            <person name="Kolisko M."/>
            <person name="Husnik F."/>
            <person name="Keeling P."/>
            <person name="Hampl V."/>
        </authorList>
    </citation>
    <scope>NUCLEOTIDE SEQUENCE [LARGE SCALE GENOMIC DNA]</scope>
    <source>
        <strain evidence="5">ST1C</strain>
    </source>
</reference>
<dbReference type="InterPro" id="IPR035892">
    <property type="entry name" value="C2_domain_sf"/>
</dbReference>
<dbReference type="PANTHER" id="PTHR45911">
    <property type="entry name" value="C2 DOMAIN-CONTAINING PROTEIN"/>
    <property type="match status" value="1"/>
</dbReference>
<dbReference type="SMART" id="SM00239">
    <property type="entry name" value="C2"/>
    <property type="match status" value="1"/>
</dbReference>
<feature type="region of interest" description="Disordered" evidence="3">
    <location>
        <begin position="1"/>
        <end position="26"/>
    </location>
</feature>
<feature type="compositionally biased region" description="Acidic residues" evidence="3">
    <location>
        <begin position="181"/>
        <end position="199"/>
    </location>
</feature>
<dbReference type="GO" id="GO:0046872">
    <property type="term" value="F:metal ion binding"/>
    <property type="evidence" value="ECO:0007669"/>
    <property type="project" value="UniProtKB-KW"/>
</dbReference>
<dbReference type="CDD" id="cd00030">
    <property type="entry name" value="C2"/>
    <property type="match status" value="1"/>
</dbReference>
<dbReference type="PROSITE" id="PS50004">
    <property type="entry name" value="C2"/>
    <property type="match status" value="1"/>
</dbReference>
<dbReference type="InterPro" id="IPR000008">
    <property type="entry name" value="C2_dom"/>
</dbReference>
<dbReference type="PRINTS" id="PR00360">
    <property type="entry name" value="C2DOMAIN"/>
</dbReference>
<feature type="compositionally biased region" description="Low complexity" evidence="3">
    <location>
        <begin position="211"/>
        <end position="220"/>
    </location>
</feature>
<dbReference type="SUPFAM" id="SSF49562">
    <property type="entry name" value="C2 domain (Calcium/lipid-binding domain, CaLB)"/>
    <property type="match status" value="1"/>
</dbReference>
<dbReference type="Proteomes" id="UP000324800">
    <property type="component" value="Unassembled WGS sequence"/>
</dbReference>
<gene>
    <name evidence="5" type="ORF">EZS28_052970</name>
</gene>